<dbReference type="Proteomes" id="UP000887565">
    <property type="component" value="Unplaced"/>
</dbReference>
<dbReference type="WBParaSite" id="nRc.2.0.1.t33672-RA">
    <property type="protein sequence ID" value="nRc.2.0.1.t33672-RA"/>
    <property type="gene ID" value="nRc.2.0.1.g33672"/>
</dbReference>
<proteinExistence type="predicted"/>
<organism evidence="1 2">
    <name type="scientific">Romanomermis culicivorax</name>
    <name type="common">Nematode worm</name>
    <dbReference type="NCBI Taxonomy" id="13658"/>
    <lineage>
        <taxon>Eukaryota</taxon>
        <taxon>Metazoa</taxon>
        <taxon>Ecdysozoa</taxon>
        <taxon>Nematoda</taxon>
        <taxon>Enoplea</taxon>
        <taxon>Dorylaimia</taxon>
        <taxon>Mermithida</taxon>
        <taxon>Mermithoidea</taxon>
        <taxon>Mermithidae</taxon>
        <taxon>Romanomermis</taxon>
    </lineage>
</organism>
<dbReference type="AlphaFoldDB" id="A0A915K704"/>
<keyword evidence="1" id="KW-1185">Reference proteome</keyword>
<sequence length="91" mass="10209">MLITLTGFKIHNCRIAIELIDAAVQRSAECRKCFEHFLPGTEISDRKVVDVLDISSEEIDEKVMINDKGGGGAQSFFQKPINSMNDFSRMT</sequence>
<reference evidence="2" key="1">
    <citation type="submission" date="2022-11" db="UniProtKB">
        <authorList>
            <consortium name="WormBaseParasite"/>
        </authorList>
    </citation>
    <scope>IDENTIFICATION</scope>
</reference>
<evidence type="ECO:0000313" key="1">
    <source>
        <dbReference type="Proteomes" id="UP000887565"/>
    </source>
</evidence>
<accession>A0A915K704</accession>
<protein>
    <submittedName>
        <fullName evidence="2">Uncharacterized protein</fullName>
    </submittedName>
</protein>
<evidence type="ECO:0000313" key="2">
    <source>
        <dbReference type="WBParaSite" id="nRc.2.0.1.t33672-RA"/>
    </source>
</evidence>
<name>A0A915K704_ROMCU</name>